<reference evidence="6 7" key="1">
    <citation type="journal article" date="2019" name="Int. J. Syst. Evol. Microbiol.">
        <title>The Global Catalogue of Microorganisms (GCM) 10K type strain sequencing project: providing services to taxonomists for standard genome sequencing and annotation.</title>
        <authorList>
            <consortium name="The Broad Institute Genomics Platform"/>
            <consortium name="The Broad Institute Genome Sequencing Center for Infectious Disease"/>
            <person name="Wu L."/>
            <person name="Ma J."/>
        </authorList>
    </citation>
    <scope>NUCLEOTIDE SEQUENCE [LARGE SCALE GENOMIC DNA]</scope>
    <source>
        <strain evidence="6 7">JCM 15503</strain>
    </source>
</reference>
<dbReference type="Pfam" id="PF10282">
    <property type="entry name" value="Lactonase"/>
    <property type="match status" value="1"/>
</dbReference>
<evidence type="ECO:0000256" key="4">
    <source>
        <dbReference type="PROSITE-ProRule" id="PRU00433"/>
    </source>
</evidence>
<dbReference type="Gene3D" id="1.10.760.10">
    <property type="entry name" value="Cytochrome c-like domain"/>
    <property type="match status" value="1"/>
</dbReference>
<dbReference type="InterPro" id="IPR051200">
    <property type="entry name" value="Host-pathogen_enzymatic-act"/>
</dbReference>
<evidence type="ECO:0000256" key="1">
    <source>
        <dbReference type="ARBA" id="ARBA00022617"/>
    </source>
</evidence>
<comment type="caution">
    <text evidence="6">The sequence shown here is derived from an EMBL/GenBank/DDBJ whole genome shotgun (WGS) entry which is preliminary data.</text>
</comment>
<keyword evidence="2 4" id="KW-0479">Metal-binding</keyword>
<keyword evidence="3 4" id="KW-0408">Iron</keyword>
<keyword evidence="1 4" id="KW-0349">Heme</keyword>
<dbReference type="InterPro" id="IPR019405">
    <property type="entry name" value="Lactonase_7-beta_prop"/>
</dbReference>
<dbReference type="Gene3D" id="2.130.10.10">
    <property type="entry name" value="YVTN repeat-like/Quinoprotein amine dehydrogenase"/>
    <property type="match status" value="1"/>
</dbReference>
<dbReference type="PANTHER" id="PTHR47197">
    <property type="entry name" value="PROTEIN NIRF"/>
    <property type="match status" value="1"/>
</dbReference>
<dbReference type="Proteomes" id="UP001500279">
    <property type="component" value="Unassembled WGS sequence"/>
</dbReference>
<keyword evidence="7" id="KW-1185">Reference proteome</keyword>
<dbReference type="InterPro" id="IPR036909">
    <property type="entry name" value="Cyt_c-like_dom_sf"/>
</dbReference>
<proteinExistence type="predicted"/>
<gene>
    <name evidence="6" type="ORF">GCM10009107_58650</name>
</gene>
<sequence>MQGDRMGSQWQGQGQWRRQWAWAAGARTLVLWAGLALATGAAMAQQHAVPRLSAASPFAAPGGTLVLQVTGSPGALVRIVTSPQAAEQNLGAAGIQFYKAGTQTTVAAGSIPAGGSFSATLSIPANAAPGSIVYAQALSQLGGQSLLSNGLAYRVQAAPPSGARKTSAIAVTPDGTRAYVADKLSGVITVLNAVNDTKLADLPITSAVGTTPHRPIRIAVDPEGRHAFIANTTASTLSVIHTATGSVAAQIPVPRGSRGIGFDFRNGTRRIYLANETQGAVLVFKEAPLGVFTAQPAIPLRSAAPGPLLVLPDGKLAVGARTDNVIEILDPAAPAGATTVAITAISGAPHELAWSGSDILIPTFVVFSQARVPGFNRVLRMDPATYQVTGYLLDNVGTDYRSIAVRPTTLPGQPLIAVNGSGTGTTLIVDGNTGATLANLVLSTSYPDATPQDLAIVNNPATKLPSKLYVVDLFRETVRPILLTGSPLYKLRPEIPLAWSGQVRVPGTGVLSAADEGEWMFRNVVALGGTATAPNSVTCNSCHMDGASDNSSLHVVEAPGLQSLQAARKPAGHGTMAKAVNPSADVPIGVPIQVPAPWGAVETAPFFWDGSVPTIQRLVAGAQALHNHTGQPPPSGATTALLNFLTGHLPPASIYLNQDGSMTADQQAGKAIFEGSARCTQCHAGSTFIPPAGSPLTIPDGIGTTLVPANVPSLRGAWATAPYLSQGQAKTLMDVLTMNPNDAHGQAAAPLTDAERKQLVEYLKVL</sequence>
<dbReference type="PANTHER" id="PTHR47197:SF3">
    <property type="entry name" value="DIHYDRO-HEME D1 DEHYDROGENASE"/>
    <property type="match status" value="1"/>
</dbReference>
<dbReference type="InterPro" id="IPR009056">
    <property type="entry name" value="Cyt_c-like_dom"/>
</dbReference>
<dbReference type="PROSITE" id="PS51007">
    <property type="entry name" value="CYTC"/>
    <property type="match status" value="1"/>
</dbReference>
<feature type="domain" description="Cytochrome c" evidence="5">
    <location>
        <begin position="664"/>
        <end position="766"/>
    </location>
</feature>
<protein>
    <recommendedName>
        <fullName evidence="5">Cytochrome c domain-containing protein</fullName>
    </recommendedName>
</protein>
<organism evidence="6 7">
    <name type="scientific">Ideonella azotifigens</name>
    <dbReference type="NCBI Taxonomy" id="513160"/>
    <lineage>
        <taxon>Bacteria</taxon>
        <taxon>Pseudomonadati</taxon>
        <taxon>Pseudomonadota</taxon>
        <taxon>Betaproteobacteria</taxon>
        <taxon>Burkholderiales</taxon>
        <taxon>Sphaerotilaceae</taxon>
        <taxon>Ideonella</taxon>
    </lineage>
</organism>
<evidence type="ECO:0000256" key="2">
    <source>
        <dbReference type="ARBA" id="ARBA00022723"/>
    </source>
</evidence>
<evidence type="ECO:0000256" key="3">
    <source>
        <dbReference type="ARBA" id="ARBA00023004"/>
    </source>
</evidence>
<name>A0ABN1KJZ0_9BURK</name>
<dbReference type="InterPro" id="IPR011045">
    <property type="entry name" value="N2O_reductase_N"/>
</dbReference>
<dbReference type="SUPFAM" id="SSF46626">
    <property type="entry name" value="Cytochrome c"/>
    <property type="match status" value="2"/>
</dbReference>
<evidence type="ECO:0000259" key="5">
    <source>
        <dbReference type="PROSITE" id="PS51007"/>
    </source>
</evidence>
<dbReference type="SUPFAM" id="SSF50974">
    <property type="entry name" value="Nitrous oxide reductase, N-terminal domain"/>
    <property type="match status" value="1"/>
</dbReference>
<evidence type="ECO:0000313" key="7">
    <source>
        <dbReference type="Proteomes" id="UP001500279"/>
    </source>
</evidence>
<dbReference type="EMBL" id="BAAAEW010000047">
    <property type="protein sequence ID" value="GAA0768639.1"/>
    <property type="molecule type" value="Genomic_DNA"/>
</dbReference>
<dbReference type="InterPro" id="IPR015943">
    <property type="entry name" value="WD40/YVTN_repeat-like_dom_sf"/>
</dbReference>
<evidence type="ECO:0000313" key="6">
    <source>
        <dbReference type="EMBL" id="GAA0768639.1"/>
    </source>
</evidence>
<accession>A0ABN1KJZ0</accession>
<dbReference type="SUPFAM" id="SSF63829">
    <property type="entry name" value="Calcium-dependent phosphotriesterase"/>
    <property type="match status" value="1"/>
</dbReference>